<evidence type="ECO:0000256" key="3">
    <source>
        <dbReference type="ARBA" id="ARBA00023274"/>
    </source>
</evidence>
<name>A0A955LX36_UNCKA</name>
<dbReference type="PROSITE" id="PS01109">
    <property type="entry name" value="RIBOSOMAL_L10"/>
    <property type="match status" value="1"/>
</dbReference>
<feature type="non-terminal residue" evidence="5">
    <location>
        <position position="114"/>
    </location>
</feature>
<comment type="caution">
    <text evidence="5">The sequence shown here is derived from an EMBL/GenBank/DDBJ whole genome shotgun (WGS) entry which is preliminary data.</text>
</comment>
<evidence type="ECO:0000313" key="5">
    <source>
        <dbReference type="EMBL" id="MCA9397799.1"/>
    </source>
</evidence>
<keyword evidence="3" id="KW-0687">Ribonucleoprotein</keyword>
<reference evidence="5" key="2">
    <citation type="journal article" date="2021" name="Microbiome">
        <title>Successional dynamics and alternative stable states in a saline activated sludge microbial community over 9 years.</title>
        <authorList>
            <person name="Wang Y."/>
            <person name="Ye J."/>
            <person name="Ju F."/>
            <person name="Liu L."/>
            <person name="Boyd J.A."/>
            <person name="Deng Y."/>
            <person name="Parks D.H."/>
            <person name="Jiang X."/>
            <person name="Yin X."/>
            <person name="Woodcroft B.J."/>
            <person name="Tyson G.W."/>
            <person name="Hugenholtz P."/>
            <person name="Polz M.F."/>
            <person name="Zhang T."/>
        </authorList>
    </citation>
    <scope>NUCLEOTIDE SEQUENCE</scope>
    <source>
        <strain evidence="5">HKST-UBA02</strain>
    </source>
</reference>
<dbReference type="GO" id="GO:0006412">
    <property type="term" value="P:translation"/>
    <property type="evidence" value="ECO:0007669"/>
    <property type="project" value="InterPro"/>
</dbReference>
<evidence type="ECO:0000256" key="2">
    <source>
        <dbReference type="ARBA" id="ARBA00022980"/>
    </source>
</evidence>
<dbReference type="InterPro" id="IPR047865">
    <property type="entry name" value="Ribosomal_uL10_bac_type"/>
</dbReference>
<dbReference type="SUPFAM" id="SSF160369">
    <property type="entry name" value="Ribosomal protein L10-like"/>
    <property type="match status" value="1"/>
</dbReference>
<dbReference type="GO" id="GO:0003735">
    <property type="term" value="F:structural constituent of ribosome"/>
    <property type="evidence" value="ECO:0007669"/>
    <property type="project" value="InterPro"/>
</dbReference>
<dbReference type="PANTHER" id="PTHR11560">
    <property type="entry name" value="39S RIBOSOMAL PROTEIN L10, MITOCHONDRIAL"/>
    <property type="match status" value="1"/>
</dbReference>
<accession>A0A955LX36</accession>
<comment type="similarity">
    <text evidence="1">Belongs to the universal ribosomal protein uL10 family.</text>
</comment>
<dbReference type="Pfam" id="PF00466">
    <property type="entry name" value="Ribosomal_L10"/>
    <property type="match status" value="1"/>
</dbReference>
<dbReference type="Proteomes" id="UP000699691">
    <property type="component" value="Unassembled WGS sequence"/>
</dbReference>
<dbReference type="Gene3D" id="3.30.70.1730">
    <property type="match status" value="1"/>
</dbReference>
<dbReference type="NCBIfam" id="NF000955">
    <property type="entry name" value="PRK00099.1-1"/>
    <property type="match status" value="1"/>
</dbReference>
<evidence type="ECO:0000313" key="6">
    <source>
        <dbReference type="Proteomes" id="UP000699691"/>
    </source>
</evidence>
<dbReference type="InterPro" id="IPR043141">
    <property type="entry name" value="Ribosomal_uL10-like_sf"/>
</dbReference>
<sequence length="114" mass="12678">MPNQRKEDTIQQIQDHLSNASAVVFADYRGLSASQMESLRKSVSETGARLHIYKNSLTKLALERSGYETPDEETLVGPTVALFSDENFVESFKALATFSEENELPTVKGGYMNT</sequence>
<reference evidence="5" key="1">
    <citation type="submission" date="2020-04" db="EMBL/GenBank/DDBJ databases">
        <authorList>
            <person name="Zhang T."/>
        </authorList>
    </citation>
    <scope>NUCLEOTIDE SEQUENCE</scope>
    <source>
        <strain evidence="5">HKST-UBA02</strain>
    </source>
</reference>
<evidence type="ECO:0000256" key="4">
    <source>
        <dbReference type="RuleBase" id="RU003636"/>
    </source>
</evidence>
<dbReference type="InterPro" id="IPR001790">
    <property type="entry name" value="Ribosomal_uL10"/>
</dbReference>
<keyword evidence="2 5" id="KW-0689">Ribosomal protein</keyword>
<dbReference type="AlphaFoldDB" id="A0A955LX36"/>
<dbReference type="EMBL" id="JAGQKY010000148">
    <property type="protein sequence ID" value="MCA9397799.1"/>
    <property type="molecule type" value="Genomic_DNA"/>
</dbReference>
<protein>
    <recommendedName>
        <fullName evidence="4">50S ribosomal protein L10</fullName>
    </recommendedName>
</protein>
<organism evidence="5 6">
    <name type="scientific">candidate division WWE3 bacterium</name>
    <dbReference type="NCBI Taxonomy" id="2053526"/>
    <lineage>
        <taxon>Bacteria</taxon>
        <taxon>Katanobacteria</taxon>
    </lineage>
</organism>
<proteinExistence type="inferred from homology"/>
<dbReference type="CDD" id="cd05797">
    <property type="entry name" value="Ribosomal_L10"/>
    <property type="match status" value="1"/>
</dbReference>
<dbReference type="InterPro" id="IPR002363">
    <property type="entry name" value="Ribosomal_uL10_CS_bac"/>
</dbReference>
<evidence type="ECO:0000256" key="1">
    <source>
        <dbReference type="ARBA" id="ARBA00008889"/>
    </source>
</evidence>
<dbReference type="GO" id="GO:0015934">
    <property type="term" value="C:large ribosomal subunit"/>
    <property type="evidence" value="ECO:0007669"/>
    <property type="project" value="InterPro"/>
</dbReference>
<gene>
    <name evidence="5" type="ORF">KC573_03135</name>
</gene>